<feature type="region of interest" description="Disordered" evidence="1">
    <location>
        <begin position="1"/>
        <end position="35"/>
    </location>
</feature>
<protein>
    <submittedName>
        <fullName evidence="2">Uncharacterized protein</fullName>
    </submittedName>
</protein>
<dbReference type="Proteomes" id="UP000823775">
    <property type="component" value="Unassembled WGS sequence"/>
</dbReference>
<organism evidence="2 3">
    <name type="scientific">Datura stramonium</name>
    <name type="common">Jimsonweed</name>
    <name type="synonym">Common thornapple</name>
    <dbReference type="NCBI Taxonomy" id="4076"/>
    <lineage>
        <taxon>Eukaryota</taxon>
        <taxon>Viridiplantae</taxon>
        <taxon>Streptophyta</taxon>
        <taxon>Embryophyta</taxon>
        <taxon>Tracheophyta</taxon>
        <taxon>Spermatophyta</taxon>
        <taxon>Magnoliopsida</taxon>
        <taxon>eudicotyledons</taxon>
        <taxon>Gunneridae</taxon>
        <taxon>Pentapetalae</taxon>
        <taxon>asterids</taxon>
        <taxon>lamiids</taxon>
        <taxon>Solanales</taxon>
        <taxon>Solanaceae</taxon>
        <taxon>Solanoideae</taxon>
        <taxon>Datureae</taxon>
        <taxon>Datura</taxon>
    </lineage>
</organism>
<dbReference type="EMBL" id="JACEIK010002315">
    <property type="protein sequence ID" value="MCD9560401.1"/>
    <property type="molecule type" value="Genomic_DNA"/>
</dbReference>
<evidence type="ECO:0000313" key="3">
    <source>
        <dbReference type="Proteomes" id="UP000823775"/>
    </source>
</evidence>
<name>A0ABS8UNF7_DATST</name>
<proteinExistence type="predicted"/>
<evidence type="ECO:0000313" key="2">
    <source>
        <dbReference type="EMBL" id="MCD9560401.1"/>
    </source>
</evidence>
<keyword evidence="3" id="KW-1185">Reference proteome</keyword>
<accession>A0ABS8UNF7</accession>
<gene>
    <name evidence="2" type="ORF">HAX54_019074</name>
</gene>
<evidence type="ECO:0000256" key="1">
    <source>
        <dbReference type="SAM" id="MobiDB-lite"/>
    </source>
</evidence>
<feature type="non-terminal residue" evidence="2">
    <location>
        <position position="1"/>
    </location>
</feature>
<reference evidence="2 3" key="1">
    <citation type="journal article" date="2021" name="BMC Genomics">
        <title>Datura genome reveals duplications of psychoactive alkaloid biosynthetic genes and high mutation rate following tissue culture.</title>
        <authorList>
            <person name="Rajewski A."/>
            <person name="Carter-House D."/>
            <person name="Stajich J."/>
            <person name="Litt A."/>
        </authorList>
    </citation>
    <scope>NUCLEOTIDE SEQUENCE [LARGE SCALE GENOMIC DNA]</scope>
    <source>
        <strain evidence="2">AR-01</strain>
    </source>
</reference>
<sequence>PGTGVIGEVKDRHTYDDGPDGRQPGNGPSLVPSRSSPFSLWAIEVSKDRQASDSPS</sequence>
<feature type="compositionally biased region" description="Basic and acidic residues" evidence="1">
    <location>
        <begin position="8"/>
        <end position="20"/>
    </location>
</feature>
<comment type="caution">
    <text evidence="2">The sequence shown here is derived from an EMBL/GenBank/DDBJ whole genome shotgun (WGS) entry which is preliminary data.</text>
</comment>